<proteinExistence type="predicted"/>
<sequence>MFLKLDITVCVDSHLLKEQNTMTISEKSQRNKKKTNFLLWYKLPLELLIESSGKYGWFIFLIFRQVGQHSHDQATLVANSDIANTGGKIITIVINALIYYLNGSLKNMLIIIRMSAQDSEIDDYDFSAKEPGVVEKTWGVYYLHKSNVSLGKIAHIVGMRRHVVQSIIKLIKETGEPFTPEMQAIAGKINED</sequence>
<evidence type="ECO:0000313" key="1">
    <source>
        <dbReference type="EMBL" id="OAD81405.1"/>
    </source>
</evidence>
<dbReference type="EMBL" id="KV440971">
    <property type="protein sequence ID" value="OAD81405.1"/>
    <property type="molecule type" value="Genomic_DNA"/>
</dbReference>
<accession>A0A162YKX3</accession>
<protein>
    <recommendedName>
        <fullName evidence="3">Homeodomain-like DNA binding domain-containing transcription factor</fullName>
    </recommendedName>
</protein>
<gene>
    <name evidence="1" type="ORF">PHYBLDRAFT_71327</name>
</gene>
<evidence type="ECO:0008006" key="3">
    <source>
        <dbReference type="Google" id="ProtNLM"/>
    </source>
</evidence>
<dbReference type="Proteomes" id="UP000077315">
    <property type="component" value="Unassembled WGS sequence"/>
</dbReference>
<dbReference type="RefSeq" id="XP_018299445.1">
    <property type="nucleotide sequence ID" value="XM_018442447.1"/>
</dbReference>
<reference evidence="2" key="1">
    <citation type="submission" date="2015-06" db="EMBL/GenBank/DDBJ databases">
        <title>Expansion of signal transduction pathways in fungi by whole-genome duplication.</title>
        <authorList>
            <consortium name="DOE Joint Genome Institute"/>
            <person name="Corrochano L.M."/>
            <person name="Kuo A."/>
            <person name="Marcet-Houben M."/>
            <person name="Polaino S."/>
            <person name="Salamov A."/>
            <person name="Villalobos J.M."/>
            <person name="Alvarez M.I."/>
            <person name="Avalos J."/>
            <person name="Benito E.P."/>
            <person name="Benoit I."/>
            <person name="Burger G."/>
            <person name="Camino L.P."/>
            <person name="Canovas D."/>
            <person name="Cerda-Olmedo E."/>
            <person name="Cheng J.-F."/>
            <person name="Dominguez A."/>
            <person name="Elias M."/>
            <person name="Eslava A.P."/>
            <person name="Glaser F."/>
            <person name="Grimwood J."/>
            <person name="Gutierrez G."/>
            <person name="Heitman J."/>
            <person name="Henrissat B."/>
            <person name="Iturriaga E.A."/>
            <person name="Lang B.F."/>
            <person name="Lavin J.L."/>
            <person name="Lee S."/>
            <person name="Li W."/>
            <person name="Lindquist E."/>
            <person name="Lopez-Garcia S."/>
            <person name="Luque E.M."/>
            <person name="Marcos A.T."/>
            <person name="Martin J."/>
            <person name="McCluskey K."/>
            <person name="Medina H.R."/>
            <person name="Miralles-Duran A."/>
            <person name="Miyazaki A."/>
            <person name="Munoz-Torres E."/>
            <person name="Oguiza J.A."/>
            <person name="Ohm R."/>
            <person name="Olmedo M."/>
            <person name="Orejas M."/>
            <person name="Ortiz-Castellanos L."/>
            <person name="Pisabarro A.G."/>
            <person name="Rodriguez-Romero J."/>
            <person name="Ruiz-Herrera J."/>
            <person name="Ruiz-Vazquez R."/>
            <person name="Sanz C."/>
            <person name="Schackwitz W."/>
            <person name="Schmutz J."/>
            <person name="Shahriari M."/>
            <person name="Shelest E."/>
            <person name="Silva-Franco F."/>
            <person name="Soanes D."/>
            <person name="Syed K."/>
            <person name="Tagua V.G."/>
            <person name="Talbot N.J."/>
            <person name="Thon M."/>
            <person name="De vries R.P."/>
            <person name="Wiebenga A."/>
            <person name="Yadav J.S."/>
            <person name="Braun E.L."/>
            <person name="Baker S."/>
            <person name="Garre V."/>
            <person name="Horwitz B."/>
            <person name="Torres-Martinez S."/>
            <person name="Idnurm A."/>
            <person name="Herrera-Estrella A."/>
            <person name="Gabaldon T."/>
            <person name="Grigoriev I.V."/>
        </authorList>
    </citation>
    <scope>NUCLEOTIDE SEQUENCE [LARGE SCALE GENOMIC DNA]</scope>
    <source>
        <strain evidence="2">NRRL 1555(-)</strain>
    </source>
</reference>
<name>A0A162YKX3_PHYB8</name>
<organism evidence="1 2">
    <name type="scientific">Phycomyces blakesleeanus (strain ATCC 8743b / DSM 1359 / FGSC 10004 / NBRC 33097 / NRRL 1555)</name>
    <dbReference type="NCBI Taxonomy" id="763407"/>
    <lineage>
        <taxon>Eukaryota</taxon>
        <taxon>Fungi</taxon>
        <taxon>Fungi incertae sedis</taxon>
        <taxon>Mucoromycota</taxon>
        <taxon>Mucoromycotina</taxon>
        <taxon>Mucoromycetes</taxon>
        <taxon>Mucorales</taxon>
        <taxon>Phycomycetaceae</taxon>
        <taxon>Phycomyces</taxon>
    </lineage>
</organism>
<dbReference type="VEuPathDB" id="FungiDB:PHYBLDRAFT_71327"/>
<dbReference type="GeneID" id="29003353"/>
<dbReference type="AlphaFoldDB" id="A0A162YKX3"/>
<keyword evidence="2" id="KW-1185">Reference proteome</keyword>
<evidence type="ECO:0000313" key="2">
    <source>
        <dbReference type="Proteomes" id="UP000077315"/>
    </source>
</evidence>
<dbReference type="InParanoid" id="A0A162YKX3"/>